<dbReference type="Proteomes" id="UP000037446">
    <property type="component" value="Unassembled WGS sequence"/>
</dbReference>
<evidence type="ECO:0000313" key="3">
    <source>
        <dbReference type="Proteomes" id="UP000037446"/>
    </source>
</evidence>
<feature type="region of interest" description="Disordered" evidence="1">
    <location>
        <begin position="1"/>
        <end position="20"/>
    </location>
</feature>
<proteinExistence type="predicted"/>
<organism evidence="2 3">
    <name type="scientific">Qipengyuania citrea LAMA 915</name>
    <dbReference type="NCBI Taxonomy" id="1306953"/>
    <lineage>
        <taxon>Bacteria</taxon>
        <taxon>Pseudomonadati</taxon>
        <taxon>Pseudomonadota</taxon>
        <taxon>Alphaproteobacteria</taxon>
        <taxon>Sphingomonadales</taxon>
        <taxon>Erythrobacteraceae</taxon>
        <taxon>Qipengyuania</taxon>
    </lineage>
</organism>
<evidence type="ECO:0000313" key="2">
    <source>
        <dbReference type="EMBL" id="KNH03005.1"/>
    </source>
</evidence>
<dbReference type="EMBL" id="JYNE01000018">
    <property type="protein sequence ID" value="KNH03005.1"/>
    <property type="molecule type" value="Genomic_DNA"/>
</dbReference>
<comment type="caution">
    <text evidence="2">The sequence shown here is derived from an EMBL/GenBank/DDBJ whole genome shotgun (WGS) entry which is preliminary data.</text>
</comment>
<reference evidence="2" key="1">
    <citation type="submission" date="2015-02" db="EMBL/GenBank/DDBJ databases">
        <authorList>
            <person name="Chooi Y.-H."/>
        </authorList>
    </citation>
    <scope>NUCLEOTIDE SEQUENCE [LARGE SCALE GENOMIC DNA]</scope>
    <source>
        <strain evidence="2">LAMA 915</strain>
    </source>
</reference>
<accession>A0A0L1KG28</accession>
<dbReference type="PATRIC" id="fig|1306953.7.peg.995"/>
<name>A0A0L1KG28_9SPHN</name>
<protein>
    <submittedName>
        <fullName evidence="2">Uncharacterized protein</fullName>
    </submittedName>
</protein>
<gene>
    <name evidence="2" type="ORF">J121_970</name>
</gene>
<sequence>MRRPPEAGPKGADKVDSAPCEKPAPAACCGLCLTTLTEICNQ</sequence>
<evidence type="ECO:0000256" key="1">
    <source>
        <dbReference type="SAM" id="MobiDB-lite"/>
    </source>
</evidence>
<dbReference type="AlphaFoldDB" id="A0A0L1KG28"/>
<dbReference type="STRING" id="1306953.J121_970"/>